<accession>A0A5D0RHP6</accession>
<evidence type="ECO:0000256" key="2">
    <source>
        <dbReference type="SAM" id="Phobius"/>
    </source>
</evidence>
<feature type="transmembrane region" description="Helical" evidence="2">
    <location>
        <begin position="216"/>
        <end position="237"/>
    </location>
</feature>
<keyword evidence="4" id="KW-1185">Reference proteome</keyword>
<sequence>MLSDIPAEPDPLPDTPEGLPRVVPPLPRDKPHARGLEARAALDWLRAGWNDLWTNPLPSLLYGLMILAVALAVVAGLIRTELDHFLFPGLAGFLVVGPVLANGLYVKSRRIERGKKTRFWQMIFLRPRSRYQGVFLGVVLLMLFTLWIRAAVLIYALFFGIKPFPGTQELLPMLLFTPTGWAILLVGGAVGALFAAFAFAISAFSVPMLLVEDVDALSAMGISMAMVWNNLGVMLVWGALVLGLFALSVLTGLLGLIIVFPLVGHGTWHAYRAIRQPPEQSERVFISPA</sequence>
<feature type="transmembrane region" description="Helical" evidence="2">
    <location>
        <begin position="243"/>
        <end position="263"/>
    </location>
</feature>
<keyword evidence="2" id="KW-0472">Membrane</keyword>
<dbReference type="RefSeq" id="WP_148378201.1">
    <property type="nucleotide sequence ID" value="NZ_VSIY01000009.1"/>
</dbReference>
<feature type="transmembrane region" description="Helical" evidence="2">
    <location>
        <begin position="85"/>
        <end position="106"/>
    </location>
</feature>
<organism evidence="3 4">
    <name type="scientific">Maritimibacter fusiformis</name>
    <dbReference type="NCBI Taxonomy" id="2603819"/>
    <lineage>
        <taxon>Bacteria</taxon>
        <taxon>Pseudomonadati</taxon>
        <taxon>Pseudomonadota</taxon>
        <taxon>Alphaproteobacteria</taxon>
        <taxon>Rhodobacterales</taxon>
        <taxon>Roseobacteraceae</taxon>
        <taxon>Maritimibacter</taxon>
    </lineage>
</organism>
<keyword evidence="2" id="KW-1133">Transmembrane helix</keyword>
<feature type="transmembrane region" description="Helical" evidence="2">
    <location>
        <begin position="134"/>
        <end position="161"/>
    </location>
</feature>
<reference evidence="3 4" key="1">
    <citation type="submission" date="2019-08" db="EMBL/GenBank/DDBJ databases">
        <title>Identification of a novel species of the genus Boseongicola.</title>
        <authorList>
            <person name="Zhang X.-Q."/>
        </authorList>
    </citation>
    <scope>NUCLEOTIDE SEQUENCE [LARGE SCALE GENOMIC DNA]</scope>
    <source>
        <strain evidence="3 4">HY14</strain>
    </source>
</reference>
<proteinExistence type="predicted"/>
<evidence type="ECO:0000313" key="4">
    <source>
        <dbReference type="Proteomes" id="UP000322080"/>
    </source>
</evidence>
<dbReference type="Proteomes" id="UP000322080">
    <property type="component" value="Unassembled WGS sequence"/>
</dbReference>
<protein>
    <submittedName>
        <fullName evidence="3">DUF2189 domain-containing protein</fullName>
    </submittedName>
</protein>
<comment type="caution">
    <text evidence="3">The sequence shown here is derived from an EMBL/GenBank/DDBJ whole genome shotgun (WGS) entry which is preliminary data.</text>
</comment>
<dbReference type="EMBL" id="VSIY01000009">
    <property type="protein sequence ID" value="TYB81137.1"/>
    <property type="molecule type" value="Genomic_DNA"/>
</dbReference>
<dbReference type="InterPro" id="IPR018692">
    <property type="entry name" value="DUF2189"/>
</dbReference>
<dbReference type="AlphaFoldDB" id="A0A5D0RHP6"/>
<keyword evidence="2" id="KW-0812">Transmembrane</keyword>
<evidence type="ECO:0000313" key="3">
    <source>
        <dbReference type="EMBL" id="TYB81137.1"/>
    </source>
</evidence>
<evidence type="ECO:0000256" key="1">
    <source>
        <dbReference type="SAM" id="MobiDB-lite"/>
    </source>
</evidence>
<dbReference type="Pfam" id="PF09955">
    <property type="entry name" value="DUF2189"/>
    <property type="match status" value="1"/>
</dbReference>
<feature type="region of interest" description="Disordered" evidence="1">
    <location>
        <begin position="1"/>
        <end position="30"/>
    </location>
</feature>
<gene>
    <name evidence="3" type="ORF">FVF75_11920</name>
</gene>
<name>A0A5D0RHP6_9RHOB</name>
<feature type="transmembrane region" description="Helical" evidence="2">
    <location>
        <begin position="181"/>
        <end position="204"/>
    </location>
</feature>
<feature type="transmembrane region" description="Helical" evidence="2">
    <location>
        <begin position="60"/>
        <end position="79"/>
    </location>
</feature>